<accession>A0A9P6RFV5</accession>
<dbReference type="InterPro" id="IPR050300">
    <property type="entry name" value="GDXG_lipolytic_enzyme"/>
</dbReference>
<comment type="similarity">
    <text evidence="1">Belongs to the 'GDXG' lipolytic enzyme family.</text>
</comment>
<evidence type="ECO:0000313" key="5">
    <source>
        <dbReference type="Proteomes" id="UP000738325"/>
    </source>
</evidence>
<sequence length="458" mass="50337">MSSIQQKASLVWTYLLPKIPLLVGATVSHYTSGPLKPSWSYKFTITMAMAKAFAAHMDDVPLKHTQKMSQLNDKYAPVHQGAIATESSVPNSYRDKAAEYVDAILNQQGIDAARLGWDWKNDPHAEKPLKGEWTETKVKDDDFSQGRTILYLHGGGYMLCSIRTHRWATWHMARTSGARVFAVNYRLAPDSPFPAAVHDALSAYLYLLEPPADADFAPVDPKNIVIMGDSAGGGLTFATMLAIRDAGLPMPAGIVTWSPWIDLLCSMPSVIENTSTDYLPPDGFTHGGQSSLKKLAKIVLAADGVDDDTLLQSLPEVQHYTNNRLLHCKYVSPLLEDNLEGACPIMMIAGDAEMLRDEAIAFARKHVDAATPIQLSIYDDMPHVFQMFGFLPSARHSLRASGDFVKRVTIGGLGAENTTSLERVNVDGERRPLEDEANADWRERIGKLGGGPKYLAKL</sequence>
<dbReference type="Proteomes" id="UP000738325">
    <property type="component" value="Unassembled WGS sequence"/>
</dbReference>
<dbReference type="AlphaFoldDB" id="A0A9P6RFV5"/>
<name>A0A9P6RFV5_9FUNG</name>
<reference evidence="4" key="1">
    <citation type="journal article" date="2020" name="Fungal Divers.">
        <title>Resolving the Mortierellaceae phylogeny through synthesis of multi-gene phylogenetics and phylogenomics.</title>
        <authorList>
            <person name="Vandepol N."/>
            <person name="Liber J."/>
            <person name="Desiro A."/>
            <person name="Na H."/>
            <person name="Kennedy M."/>
            <person name="Barry K."/>
            <person name="Grigoriev I.V."/>
            <person name="Miller A.N."/>
            <person name="O'Donnell K."/>
            <person name="Stajich J.E."/>
            <person name="Bonito G."/>
        </authorList>
    </citation>
    <scope>NUCLEOTIDE SEQUENCE</scope>
    <source>
        <strain evidence="4">REB-010B</strain>
    </source>
</reference>
<evidence type="ECO:0000256" key="2">
    <source>
        <dbReference type="ARBA" id="ARBA00022801"/>
    </source>
</evidence>
<dbReference type="PANTHER" id="PTHR48081">
    <property type="entry name" value="AB HYDROLASE SUPERFAMILY PROTEIN C4A8.06C"/>
    <property type="match status" value="1"/>
</dbReference>
<feature type="domain" description="Alpha/beta hydrolase fold-3" evidence="3">
    <location>
        <begin position="149"/>
        <end position="386"/>
    </location>
</feature>
<gene>
    <name evidence="4" type="ORF">BGZ99_006121</name>
</gene>
<comment type="caution">
    <text evidence="4">The sequence shown here is derived from an EMBL/GenBank/DDBJ whole genome shotgun (WGS) entry which is preliminary data.</text>
</comment>
<proteinExistence type="inferred from homology"/>
<dbReference type="Gene3D" id="3.40.50.1820">
    <property type="entry name" value="alpha/beta hydrolase"/>
    <property type="match status" value="1"/>
</dbReference>
<dbReference type="InterPro" id="IPR002168">
    <property type="entry name" value="Lipase_GDXG_HIS_AS"/>
</dbReference>
<dbReference type="EMBL" id="JAAAIP010000408">
    <property type="protein sequence ID" value="KAG0317735.1"/>
    <property type="molecule type" value="Genomic_DNA"/>
</dbReference>
<dbReference type="PROSITE" id="PS01173">
    <property type="entry name" value="LIPASE_GDXG_HIS"/>
    <property type="match status" value="1"/>
</dbReference>
<evidence type="ECO:0000259" key="3">
    <source>
        <dbReference type="Pfam" id="PF07859"/>
    </source>
</evidence>
<keyword evidence="5" id="KW-1185">Reference proteome</keyword>
<dbReference type="GO" id="GO:0016787">
    <property type="term" value="F:hydrolase activity"/>
    <property type="evidence" value="ECO:0007669"/>
    <property type="project" value="UniProtKB-KW"/>
</dbReference>
<organism evidence="4 5">
    <name type="scientific">Dissophora globulifera</name>
    <dbReference type="NCBI Taxonomy" id="979702"/>
    <lineage>
        <taxon>Eukaryota</taxon>
        <taxon>Fungi</taxon>
        <taxon>Fungi incertae sedis</taxon>
        <taxon>Mucoromycota</taxon>
        <taxon>Mortierellomycotina</taxon>
        <taxon>Mortierellomycetes</taxon>
        <taxon>Mortierellales</taxon>
        <taxon>Mortierellaceae</taxon>
        <taxon>Dissophora</taxon>
    </lineage>
</organism>
<dbReference type="SUPFAM" id="SSF53474">
    <property type="entry name" value="alpha/beta-Hydrolases"/>
    <property type="match status" value="1"/>
</dbReference>
<dbReference type="PANTHER" id="PTHR48081:SF8">
    <property type="entry name" value="ALPHA_BETA HYDROLASE FOLD-3 DOMAIN-CONTAINING PROTEIN-RELATED"/>
    <property type="match status" value="1"/>
</dbReference>
<protein>
    <recommendedName>
        <fullName evidence="3">Alpha/beta hydrolase fold-3 domain-containing protein</fullName>
    </recommendedName>
</protein>
<dbReference type="OrthoDB" id="408631at2759"/>
<dbReference type="Pfam" id="PF07859">
    <property type="entry name" value="Abhydrolase_3"/>
    <property type="match status" value="1"/>
</dbReference>
<dbReference type="InterPro" id="IPR013094">
    <property type="entry name" value="AB_hydrolase_3"/>
</dbReference>
<evidence type="ECO:0000256" key="1">
    <source>
        <dbReference type="ARBA" id="ARBA00010515"/>
    </source>
</evidence>
<dbReference type="InterPro" id="IPR029058">
    <property type="entry name" value="AB_hydrolase_fold"/>
</dbReference>
<keyword evidence="2" id="KW-0378">Hydrolase</keyword>
<evidence type="ECO:0000313" key="4">
    <source>
        <dbReference type="EMBL" id="KAG0317735.1"/>
    </source>
</evidence>